<dbReference type="RefSeq" id="WP_157582525.1">
    <property type="nucleotide sequence ID" value="NZ_WPIN01000001.1"/>
</dbReference>
<dbReference type="Proteomes" id="UP000436006">
    <property type="component" value="Unassembled WGS sequence"/>
</dbReference>
<comment type="caution">
    <text evidence="1">The sequence shown here is derived from an EMBL/GenBank/DDBJ whole genome shotgun (WGS) entry which is preliminary data.</text>
</comment>
<dbReference type="EMBL" id="WPIN01000001">
    <property type="protein sequence ID" value="MVM28401.1"/>
    <property type="molecule type" value="Genomic_DNA"/>
</dbReference>
<reference evidence="1 2" key="1">
    <citation type="submission" date="2019-12" db="EMBL/GenBank/DDBJ databases">
        <title>Spirosoma sp. HMF4905 genome sequencing and assembly.</title>
        <authorList>
            <person name="Kang H."/>
            <person name="Cha I."/>
            <person name="Kim H."/>
            <person name="Joh K."/>
        </authorList>
    </citation>
    <scope>NUCLEOTIDE SEQUENCE [LARGE SCALE GENOMIC DNA]</scope>
    <source>
        <strain evidence="1 2">HMF4905</strain>
    </source>
</reference>
<dbReference type="AlphaFoldDB" id="A0A7K1S3K6"/>
<keyword evidence="2" id="KW-1185">Reference proteome</keyword>
<organism evidence="1 2">
    <name type="scientific">Spirosoma arboris</name>
    <dbReference type="NCBI Taxonomy" id="2682092"/>
    <lineage>
        <taxon>Bacteria</taxon>
        <taxon>Pseudomonadati</taxon>
        <taxon>Bacteroidota</taxon>
        <taxon>Cytophagia</taxon>
        <taxon>Cytophagales</taxon>
        <taxon>Cytophagaceae</taxon>
        <taxon>Spirosoma</taxon>
    </lineage>
</organism>
<proteinExistence type="predicted"/>
<accession>A0A7K1S3K6</accession>
<name>A0A7K1S3K6_9BACT</name>
<protein>
    <submittedName>
        <fullName evidence="1">Uncharacterized protein</fullName>
    </submittedName>
</protein>
<evidence type="ECO:0000313" key="1">
    <source>
        <dbReference type="EMBL" id="MVM28401.1"/>
    </source>
</evidence>
<gene>
    <name evidence="1" type="ORF">GO755_00040</name>
</gene>
<sequence length="85" mass="9413">MNDQTITLQIFAVTDQDTGLITAFFADDYATVTQGTDMDQVRKRLVTARNLVRQARRKYGFGSAENKSAVGSGFENSELTYQVVA</sequence>
<evidence type="ECO:0000313" key="2">
    <source>
        <dbReference type="Proteomes" id="UP000436006"/>
    </source>
</evidence>